<dbReference type="OrthoDB" id="10442531at2759"/>
<proteinExistence type="predicted"/>
<evidence type="ECO:0000313" key="2">
    <source>
        <dbReference type="Proteomes" id="UP000738349"/>
    </source>
</evidence>
<sequence>MSLRRQIVIIPIFGSREVSSLLAYDPSHSVPGLPGRRRRCFLRWCCDSDRIHRSCRS</sequence>
<organism evidence="1 2">
    <name type="scientific">Dactylonectria macrodidyma</name>
    <dbReference type="NCBI Taxonomy" id="307937"/>
    <lineage>
        <taxon>Eukaryota</taxon>
        <taxon>Fungi</taxon>
        <taxon>Dikarya</taxon>
        <taxon>Ascomycota</taxon>
        <taxon>Pezizomycotina</taxon>
        <taxon>Sordariomycetes</taxon>
        <taxon>Hypocreomycetidae</taxon>
        <taxon>Hypocreales</taxon>
        <taxon>Nectriaceae</taxon>
        <taxon>Dactylonectria</taxon>
    </lineage>
</organism>
<dbReference type="Proteomes" id="UP000738349">
    <property type="component" value="Unassembled WGS sequence"/>
</dbReference>
<name>A0A9P9EXV2_9HYPO</name>
<evidence type="ECO:0000313" key="1">
    <source>
        <dbReference type="EMBL" id="KAH7148437.1"/>
    </source>
</evidence>
<comment type="caution">
    <text evidence="1">The sequence shown here is derived from an EMBL/GenBank/DDBJ whole genome shotgun (WGS) entry which is preliminary data.</text>
</comment>
<dbReference type="EMBL" id="JAGMUV010000007">
    <property type="protein sequence ID" value="KAH7148437.1"/>
    <property type="molecule type" value="Genomic_DNA"/>
</dbReference>
<accession>A0A9P9EXV2</accession>
<dbReference type="AlphaFoldDB" id="A0A9P9EXV2"/>
<gene>
    <name evidence="1" type="ORF">EDB81DRAFT_792275</name>
</gene>
<protein>
    <submittedName>
        <fullName evidence="1">Uncharacterized protein</fullName>
    </submittedName>
</protein>
<reference evidence="1" key="1">
    <citation type="journal article" date="2021" name="Nat. Commun.">
        <title>Genetic determinants of endophytism in the Arabidopsis root mycobiome.</title>
        <authorList>
            <person name="Mesny F."/>
            <person name="Miyauchi S."/>
            <person name="Thiergart T."/>
            <person name="Pickel B."/>
            <person name="Atanasova L."/>
            <person name="Karlsson M."/>
            <person name="Huettel B."/>
            <person name="Barry K.W."/>
            <person name="Haridas S."/>
            <person name="Chen C."/>
            <person name="Bauer D."/>
            <person name="Andreopoulos W."/>
            <person name="Pangilinan J."/>
            <person name="LaButti K."/>
            <person name="Riley R."/>
            <person name="Lipzen A."/>
            <person name="Clum A."/>
            <person name="Drula E."/>
            <person name="Henrissat B."/>
            <person name="Kohler A."/>
            <person name="Grigoriev I.V."/>
            <person name="Martin F.M."/>
            <person name="Hacquard S."/>
        </authorList>
    </citation>
    <scope>NUCLEOTIDE SEQUENCE</scope>
    <source>
        <strain evidence="1">MPI-CAGE-AT-0147</strain>
    </source>
</reference>
<keyword evidence="2" id="KW-1185">Reference proteome</keyword>